<dbReference type="InterPro" id="IPR041698">
    <property type="entry name" value="Methyltransf_25"/>
</dbReference>
<feature type="domain" description="Methyltransferase" evidence="1">
    <location>
        <begin position="57"/>
        <end position="150"/>
    </location>
</feature>
<sequence length="245" mass="27420">MEIPELEDLPDTTDEEIAGSLAALRAVNRYLGGRYAALHDLKRLITRMPTLHQITLLDIATGSADIPAALVRWAKRHGLAVSVTAVDIKEQAVRLAREWNRNCPEVTLVQADALRLPYGPRSFDFVLCSEFLHHLAGEQVVRLLTRIDEIARYGFVVTDLRRNWLAYLGILILTRLFTQNRLVRYDGPISVLKAFTPEELRALAAAAGLKNTRLYLRPLFRMTLVGDRTGGLVPEISLLRAGETA</sequence>
<keyword evidence="2" id="KW-0489">Methyltransferase</keyword>
<dbReference type="GO" id="GO:0032259">
    <property type="term" value="P:methylation"/>
    <property type="evidence" value="ECO:0007669"/>
    <property type="project" value="UniProtKB-KW"/>
</dbReference>
<dbReference type="AlphaFoldDB" id="A0A932CPX2"/>
<dbReference type="Proteomes" id="UP000769766">
    <property type="component" value="Unassembled WGS sequence"/>
</dbReference>
<accession>A0A932CPX2</accession>
<keyword evidence="2" id="KW-0808">Transferase</keyword>
<proteinExistence type="predicted"/>
<dbReference type="Pfam" id="PF13649">
    <property type="entry name" value="Methyltransf_25"/>
    <property type="match status" value="1"/>
</dbReference>
<organism evidence="2 3">
    <name type="scientific">Tectimicrobiota bacterium</name>
    <dbReference type="NCBI Taxonomy" id="2528274"/>
    <lineage>
        <taxon>Bacteria</taxon>
        <taxon>Pseudomonadati</taxon>
        <taxon>Nitrospinota/Tectimicrobiota group</taxon>
        <taxon>Candidatus Tectimicrobiota</taxon>
    </lineage>
</organism>
<comment type="caution">
    <text evidence="2">The sequence shown here is derived from an EMBL/GenBank/DDBJ whole genome shotgun (WGS) entry which is preliminary data.</text>
</comment>
<dbReference type="InterPro" id="IPR029063">
    <property type="entry name" value="SAM-dependent_MTases_sf"/>
</dbReference>
<gene>
    <name evidence="2" type="ORF">HYY20_10930</name>
</gene>
<protein>
    <submittedName>
        <fullName evidence="2">Methyltransferase domain-containing protein</fullName>
    </submittedName>
</protein>
<name>A0A932CPX2_UNCTE</name>
<dbReference type="EMBL" id="JACPRF010000332">
    <property type="protein sequence ID" value="MBI2877385.1"/>
    <property type="molecule type" value="Genomic_DNA"/>
</dbReference>
<dbReference type="SUPFAM" id="SSF53335">
    <property type="entry name" value="S-adenosyl-L-methionine-dependent methyltransferases"/>
    <property type="match status" value="1"/>
</dbReference>
<dbReference type="CDD" id="cd02440">
    <property type="entry name" value="AdoMet_MTases"/>
    <property type="match status" value="1"/>
</dbReference>
<evidence type="ECO:0000259" key="1">
    <source>
        <dbReference type="Pfam" id="PF13649"/>
    </source>
</evidence>
<reference evidence="2" key="1">
    <citation type="submission" date="2020-07" db="EMBL/GenBank/DDBJ databases">
        <title>Huge and variable diversity of episymbiotic CPR bacteria and DPANN archaea in groundwater ecosystems.</title>
        <authorList>
            <person name="He C.Y."/>
            <person name="Keren R."/>
            <person name="Whittaker M."/>
            <person name="Farag I.F."/>
            <person name="Doudna J."/>
            <person name="Cate J.H.D."/>
            <person name="Banfield J.F."/>
        </authorList>
    </citation>
    <scope>NUCLEOTIDE SEQUENCE</scope>
    <source>
        <strain evidence="2">NC_groundwater_672_Ag_B-0.1um_62_36</strain>
    </source>
</reference>
<dbReference type="Gene3D" id="3.40.50.150">
    <property type="entry name" value="Vaccinia Virus protein VP39"/>
    <property type="match status" value="1"/>
</dbReference>
<evidence type="ECO:0000313" key="2">
    <source>
        <dbReference type="EMBL" id="MBI2877385.1"/>
    </source>
</evidence>
<evidence type="ECO:0000313" key="3">
    <source>
        <dbReference type="Proteomes" id="UP000769766"/>
    </source>
</evidence>
<dbReference type="GO" id="GO:0008168">
    <property type="term" value="F:methyltransferase activity"/>
    <property type="evidence" value="ECO:0007669"/>
    <property type="project" value="UniProtKB-KW"/>
</dbReference>